<dbReference type="RefSeq" id="WP_244685914.1">
    <property type="nucleotide sequence ID" value="NZ_CP095043.1"/>
</dbReference>
<proteinExistence type="predicted"/>
<accession>A0ABY4FVN4</accession>
<dbReference type="Proteomes" id="UP000831775">
    <property type="component" value="Chromosome"/>
</dbReference>
<keyword evidence="2" id="KW-1185">Reference proteome</keyword>
<organism evidence="1 2">
    <name type="scientific">Leucobacter rhizosphaerae</name>
    <dbReference type="NCBI Taxonomy" id="2932245"/>
    <lineage>
        <taxon>Bacteria</taxon>
        <taxon>Bacillati</taxon>
        <taxon>Actinomycetota</taxon>
        <taxon>Actinomycetes</taxon>
        <taxon>Micrococcales</taxon>
        <taxon>Microbacteriaceae</taxon>
        <taxon>Leucobacter</taxon>
    </lineage>
</organism>
<evidence type="ECO:0000313" key="2">
    <source>
        <dbReference type="Proteomes" id="UP000831775"/>
    </source>
</evidence>
<dbReference type="EMBL" id="CP095043">
    <property type="protein sequence ID" value="UOQ60352.1"/>
    <property type="molecule type" value="Genomic_DNA"/>
</dbReference>
<name>A0ABY4FVN4_9MICO</name>
<gene>
    <name evidence="1" type="ORF">MUN76_15180</name>
</gene>
<sequence length="184" mass="20849">MSEKFVASNGVEISRCGRGVYDDKGRRNISMSDSEVAALREFFLHERDTELGRWRWPENPDYVVYPVGNVLVDVLRESSATKTLLGPGRLQGVSQKLAGDCRADAARHFYDAATGYFEAHPEPKPWHDAKPGEVWVVENLDGEYAYTVDPEQFYDSTRDYGLDLTDKGITRARRIWPEVVSDDS</sequence>
<evidence type="ECO:0000313" key="1">
    <source>
        <dbReference type="EMBL" id="UOQ60352.1"/>
    </source>
</evidence>
<protein>
    <submittedName>
        <fullName evidence="1">Uncharacterized protein</fullName>
    </submittedName>
</protein>
<reference evidence="1 2" key="1">
    <citation type="submission" date="2022-04" db="EMBL/GenBank/DDBJ databases">
        <title>Leucobacter sp. isolated from rhizosphere of onion.</title>
        <authorList>
            <person name="Won M."/>
            <person name="Lee C.-M."/>
            <person name="Woen H.-Y."/>
            <person name="Kwon S.-W."/>
        </authorList>
    </citation>
    <scope>NUCLEOTIDE SEQUENCE [LARGE SCALE GENOMIC DNA]</scope>
    <source>
        <strain evidence="1 2">H25R-14</strain>
    </source>
</reference>